<name>A0A7G6T282_9HYPH</name>
<organism evidence="1 2">
    <name type="scientific">Mesorhizobium huakuii</name>
    <dbReference type="NCBI Taxonomy" id="28104"/>
    <lineage>
        <taxon>Bacteria</taxon>
        <taxon>Pseudomonadati</taxon>
        <taxon>Pseudomonadota</taxon>
        <taxon>Alphaproteobacteria</taxon>
        <taxon>Hyphomicrobiales</taxon>
        <taxon>Phyllobacteriaceae</taxon>
        <taxon>Mesorhizobium</taxon>
    </lineage>
</organism>
<protein>
    <recommendedName>
        <fullName evidence="3">Immunity protein 40 domain-containing protein</fullName>
    </recommendedName>
</protein>
<sequence>MDKKMQWEKILPKPLVKKAYRSRSELAWPKEDALSVINILQESGYLIIGVDIWLATENGPTIPTPFVYDWDLSAQESDNSQNSTAEEFIASFQWDPSDTSHGGRPPYFNILAQLKQS</sequence>
<gene>
    <name evidence="1" type="ORF">HB778_33530</name>
</gene>
<evidence type="ECO:0000313" key="1">
    <source>
        <dbReference type="EMBL" id="QND60864.1"/>
    </source>
</evidence>
<dbReference type="EMBL" id="CP050296">
    <property type="protein sequence ID" value="QND60864.1"/>
    <property type="molecule type" value="Genomic_DNA"/>
</dbReference>
<accession>A0A7G6T282</accession>
<evidence type="ECO:0000313" key="2">
    <source>
        <dbReference type="Proteomes" id="UP000515465"/>
    </source>
</evidence>
<dbReference type="RefSeq" id="WP_095199995.1">
    <property type="nucleotide sequence ID" value="NZ_CP050296.1"/>
</dbReference>
<dbReference type="AlphaFoldDB" id="A0A7G6T282"/>
<dbReference type="Proteomes" id="UP000515465">
    <property type="component" value="Chromosome"/>
</dbReference>
<proteinExistence type="predicted"/>
<reference evidence="2" key="1">
    <citation type="journal article" date="2020" name="Mol. Plant Microbe">
        <title>Rhizobial microsymbionts of the narrowly endemic Oxytropis species growing in Kamchatka are characterized by significant genetic diversity and possess a set of genes that are associated with T3SS and T6SS secretion systems and can affect the development of symbiosis.</title>
        <authorList>
            <person name="Safronova V."/>
            <person name="Guro P."/>
            <person name="Sazanova A."/>
            <person name="Kuznetsova I."/>
            <person name="Belimov A."/>
            <person name="Yakubov V."/>
            <person name="Chirak E."/>
            <person name="Afonin A."/>
            <person name="Gogolev Y."/>
            <person name="Andronov E."/>
            <person name="Tikhonovich I."/>
        </authorList>
    </citation>
    <scope>NUCLEOTIDE SEQUENCE [LARGE SCALE GENOMIC DNA]</scope>
    <source>
        <strain evidence="2">583</strain>
    </source>
</reference>
<evidence type="ECO:0008006" key="3">
    <source>
        <dbReference type="Google" id="ProtNLM"/>
    </source>
</evidence>